<dbReference type="STRING" id="1043493.SAMN05421637_2303"/>
<evidence type="ECO:0000313" key="2">
    <source>
        <dbReference type="EMBL" id="SEJ58469.1"/>
    </source>
</evidence>
<keyword evidence="1" id="KW-0472">Membrane</keyword>
<dbReference type="RefSeq" id="WP_042214730.1">
    <property type="nucleotide sequence ID" value="NZ_BBLU01000007.1"/>
</dbReference>
<organism evidence="2 3">
    <name type="scientific">Demequina mangrovi</name>
    <dbReference type="NCBI Taxonomy" id="1043493"/>
    <lineage>
        <taxon>Bacteria</taxon>
        <taxon>Bacillati</taxon>
        <taxon>Actinomycetota</taxon>
        <taxon>Actinomycetes</taxon>
        <taxon>Micrococcales</taxon>
        <taxon>Demequinaceae</taxon>
        <taxon>Demequina</taxon>
    </lineage>
</organism>
<feature type="transmembrane region" description="Helical" evidence="1">
    <location>
        <begin position="102"/>
        <end position="126"/>
    </location>
</feature>
<evidence type="ECO:0000313" key="3">
    <source>
        <dbReference type="Proteomes" id="UP000183315"/>
    </source>
</evidence>
<feature type="transmembrane region" description="Helical" evidence="1">
    <location>
        <begin position="187"/>
        <end position="206"/>
    </location>
</feature>
<dbReference type="AlphaFoldDB" id="A0A1H6ZYB8"/>
<name>A0A1H6ZYB8_9MICO</name>
<accession>A0A1H6ZYB8</accession>
<protein>
    <submittedName>
        <fullName evidence="2">Uncharacterized protein</fullName>
    </submittedName>
</protein>
<gene>
    <name evidence="2" type="ORF">SAMN05421637_2303</name>
</gene>
<keyword evidence="1" id="KW-0812">Transmembrane</keyword>
<dbReference type="Proteomes" id="UP000183315">
    <property type="component" value="Unassembled WGS sequence"/>
</dbReference>
<reference evidence="3" key="1">
    <citation type="submission" date="2016-10" db="EMBL/GenBank/DDBJ databases">
        <authorList>
            <person name="Varghese N."/>
        </authorList>
    </citation>
    <scope>NUCLEOTIDE SEQUENCE [LARGE SCALE GENOMIC DNA]</scope>
    <source>
        <strain evidence="3">DSM 24868</strain>
    </source>
</reference>
<keyword evidence="3" id="KW-1185">Reference proteome</keyword>
<evidence type="ECO:0000256" key="1">
    <source>
        <dbReference type="SAM" id="Phobius"/>
    </source>
</evidence>
<keyword evidence="1" id="KW-1133">Transmembrane helix</keyword>
<dbReference type="eggNOG" id="ENOG502ZEND">
    <property type="taxonomic scope" value="Bacteria"/>
</dbReference>
<sequence length="216" mass="24437">MYSPEQDDPEYKAAMSRATFYDLEGDQTNAGANYEAAERRRSEMAEARWANRRPTWPLFVAPVVFLLPLVSLHDLLTAEVRWLDDLAGRVPEGIAEAAHEHWWGAVLVGIAIWAPFAGAAVLMRLLRARVGDSLPRRWFLVLPRWLWFFTITAIRGATWVTGVIIAWEVGQVLRGGTPAPLMWTAEGALEATLLSIGSWCFLRAFFLMRQHPPRHT</sequence>
<proteinExistence type="predicted"/>
<feature type="transmembrane region" description="Helical" evidence="1">
    <location>
        <begin position="146"/>
        <end position="167"/>
    </location>
</feature>
<dbReference type="EMBL" id="FNZI01000005">
    <property type="protein sequence ID" value="SEJ58469.1"/>
    <property type="molecule type" value="Genomic_DNA"/>
</dbReference>
<feature type="transmembrane region" description="Helical" evidence="1">
    <location>
        <begin position="56"/>
        <end position="76"/>
    </location>
</feature>
<dbReference type="OrthoDB" id="4868716at2"/>